<dbReference type="PROSITE" id="PS50026">
    <property type="entry name" value="EGF_3"/>
    <property type="match status" value="1"/>
</dbReference>
<dbReference type="PANTHER" id="PTHR10740">
    <property type="entry name" value="TRANSFORMING GROWTH FACTOR ALPHA"/>
    <property type="match status" value="1"/>
</dbReference>
<keyword evidence="3 7" id="KW-0245">EGF-like domain</keyword>
<feature type="transmembrane region" description="Helical" evidence="8">
    <location>
        <begin position="99"/>
        <end position="122"/>
    </location>
</feature>
<dbReference type="PROSITE" id="PS00022">
    <property type="entry name" value="EGF_1"/>
    <property type="match status" value="1"/>
</dbReference>
<dbReference type="GO" id="GO:0008284">
    <property type="term" value="P:positive regulation of cell population proliferation"/>
    <property type="evidence" value="ECO:0007669"/>
    <property type="project" value="TreeGrafter"/>
</dbReference>
<evidence type="ECO:0000313" key="11">
    <source>
        <dbReference type="Proteomes" id="UP000694397"/>
    </source>
</evidence>
<dbReference type="Ensembl" id="ENSSFOT00015054490.1">
    <property type="protein sequence ID" value="ENSSFOP00015052185.1"/>
    <property type="gene ID" value="ENSSFOG00015033163.1"/>
</dbReference>
<dbReference type="OrthoDB" id="9946464at2759"/>
<dbReference type="GO" id="GO:0051781">
    <property type="term" value="P:positive regulation of cell division"/>
    <property type="evidence" value="ECO:0007669"/>
    <property type="project" value="UniProtKB-KW"/>
</dbReference>
<dbReference type="AlphaFoldDB" id="A0A8C9TV57"/>
<dbReference type="SUPFAM" id="SSF57196">
    <property type="entry name" value="EGF/Laminin"/>
    <property type="match status" value="1"/>
</dbReference>
<evidence type="ECO:0000256" key="7">
    <source>
        <dbReference type="PROSITE-ProRule" id="PRU00076"/>
    </source>
</evidence>
<organism evidence="10 11">
    <name type="scientific">Scleropages formosus</name>
    <name type="common">Asian bonytongue</name>
    <name type="synonym">Osteoglossum formosum</name>
    <dbReference type="NCBI Taxonomy" id="113540"/>
    <lineage>
        <taxon>Eukaryota</taxon>
        <taxon>Metazoa</taxon>
        <taxon>Chordata</taxon>
        <taxon>Craniata</taxon>
        <taxon>Vertebrata</taxon>
        <taxon>Euteleostomi</taxon>
        <taxon>Actinopterygii</taxon>
        <taxon>Neopterygii</taxon>
        <taxon>Teleostei</taxon>
        <taxon>Osteoglossocephala</taxon>
        <taxon>Osteoglossomorpha</taxon>
        <taxon>Osteoglossiformes</taxon>
        <taxon>Osteoglossidae</taxon>
        <taxon>Scleropages</taxon>
    </lineage>
</organism>
<keyword evidence="11" id="KW-1185">Reference proteome</keyword>
<dbReference type="GeneTree" id="ENSGT00940000160058"/>
<dbReference type="PRINTS" id="PR00009">
    <property type="entry name" value="EGFTGF"/>
</dbReference>
<comment type="caution">
    <text evidence="7">Lacks conserved residue(s) required for the propagation of feature annotation.</text>
</comment>
<reference evidence="10" key="2">
    <citation type="submission" date="2025-08" db="UniProtKB">
        <authorList>
            <consortium name="Ensembl"/>
        </authorList>
    </citation>
    <scope>IDENTIFICATION</scope>
</reference>
<reference evidence="10" key="3">
    <citation type="submission" date="2025-09" db="UniProtKB">
        <authorList>
            <consortium name="Ensembl"/>
        </authorList>
    </citation>
    <scope>IDENTIFICATION</scope>
</reference>
<dbReference type="Gene3D" id="2.10.25.10">
    <property type="entry name" value="Laminin"/>
    <property type="match status" value="1"/>
</dbReference>
<protein>
    <submittedName>
        <fullName evidence="10">Transforming growth factor, alpha</fullName>
    </submittedName>
</protein>
<dbReference type="GO" id="GO:0045840">
    <property type="term" value="P:positive regulation of mitotic nuclear division"/>
    <property type="evidence" value="ECO:0007669"/>
    <property type="project" value="TreeGrafter"/>
</dbReference>
<keyword evidence="5 7" id="KW-1015">Disulfide bond</keyword>
<dbReference type="GO" id="GO:0008083">
    <property type="term" value="F:growth factor activity"/>
    <property type="evidence" value="ECO:0007669"/>
    <property type="project" value="UniProtKB-KW"/>
</dbReference>
<keyword evidence="6" id="KW-0497">Mitogen</keyword>
<evidence type="ECO:0000256" key="8">
    <source>
        <dbReference type="SAM" id="Phobius"/>
    </source>
</evidence>
<dbReference type="GO" id="GO:0007173">
    <property type="term" value="P:epidermal growth factor receptor signaling pathway"/>
    <property type="evidence" value="ECO:0007669"/>
    <property type="project" value="TreeGrafter"/>
</dbReference>
<keyword evidence="8" id="KW-1133">Transmembrane helix</keyword>
<keyword evidence="8" id="KW-0812">Transmembrane</keyword>
<evidence type="ECO:0000259" key="9">
    <source>
        <dbReference type="PROSITE" id="PS50026"/>
    </source>
</evidence>
<evidence type="ECO:0000256" key="2">
    <source>
        <dbReference type="ARBA" id="ARBA00022525"/>
    </source>
</evidence>
<comment type="subcellular location">
    <subcellularLocation>
        <location evidence="1">Secreted</location>
        <location evidence="1">Extracellular space</location>
    </subcellularLocation>
</comment>
<accession>A0A8C9TV57</accession>
<keyword evidence="8" id="KW-0472">Membrane</keyword>
<keyword evidence="2" id="KW-0964">Secreted</keyword>
<feature type="domain" description="EGF-like" evidence="9">
    <location>
        <begin position="42"/>
        <end position="82"/>
    </location>
</feature>
<sequence>PRRLLKRSPVAPLGVFFGVAFVLLAKLSLSLTDPLAAAVRSHFDDCPRSHEQFCFHGTCRFLVQEETPACVCHAGFVGMRCEHADLLAVVATNQKQQPVATLLVLCVVGSVMLILFCTIFCCRRRGRCVLDSFLSCCADKPSTFLKGGASCCHSETGKKKKKAGLQLMFMTF</sequence>
<proteinExistence type="predicted"/>
<gene>
    <name evidence="10" type="primary">TGFA</name>
</gene>
<dbReference type="Proteomes" id="UP000694397">
    <property type="component" value="Chromosome 21"/>
</dbReference>
<name>A0A8C9TV57_SCLFO</name>
<dbReference type="FunFam" id="2.10.25.10:FF:000182">
    <property type="entry name" value="Protransforming growth factor alpha"/>
    <property type="match status" value="1"/>
</dbReference>
<evidence type="ECO:0000256" key="5">
    <source>
        <dbReference type="ARBA" id="ARBA00023157"/>
    </source>
</evidence>
<evidence type="ECO:0000256" key="3">
    <source>
        <dbReference type="ARBA" id="ARBA00022536"/>
    </source>
</evidence>
<feature type="disulfide bond" evidence="7">
    <location>
        <begin position="72"/>
        <end position="81"/>
    </location>
</feature>
<dbReference type="GO" id="GO:0005154">
    <property type="term" value="F:epidermal growth factor receptor binding"/>
    <property type="evidence" value="ECO:0007669"/>
    <property type="project" value="TreeGrafter"/>
</dbReference>
<dbReference type="GO" id="GO:0005615">
    <property type="term" value="C:extracellular space"/>
    <property type="evidence" value="ECO:0007669"/>
    <property type="project" value="TreeGrafter"/>
</dbReference>
<evidence type="ECO:0000256" key="6">
    <source>
        <dbReference type="ARBA" id="ARBA00023246"/>
    </source>
</evidence>
<reference evidence="10 11" key="1">
    <citation type="submission" date="2019-04" db="EMBL/GenBank/DDBJ databases">
        <authorList>
            <consortium name="Wellcome Sanger Institute Data Sharing"/>
        </authorList>
    </citation>
    <scope>NUCLEOTIDE SEQUENCE [LARGE SCALE GENOMIC DNA]</scope>
</reference>
<dbReference type="GO" id="GO:0140313">
    <property type="term" value="F:molecular sequestering activity"/>
    <property type="evidence" value="ECO:0007669"/>
    <property type="project" value="Ensembl"/>
</dbReference>
<dbReference type="InterPro" id="IPR000742">
    <property type="entry name" value="EGF"/>
</dbReference>
<keyword evidence="4" id="KW-0339">Growth factor</keyword>
<dbReference type="PANTHER" id="PTHR10740:SF1">
    <property type="entry name" value="PROTRANSFORMING GROWTH FACTOR ALPHA"/>
    <property type="match status" value="1"/>
</dbReference>
<dbReference type="PROSITE" id="PS01186">
    <property type="entry name" value="EGF_2"/>
    <property type="match status" value="1"/>
</dbReference>
<evidence type="ECO:0000256" key="4">
    <source>
        <dbReference type="ARBA" id="ARBA00023030"/>
    </source>
</evidence>
<evidence type="ECO:0000256" key="1">
    <source>
        <dbReference type="ARBA" id="ARBA00004239"/>
    </source>
</evidence>
<dbReference type="GO" id="GO:0045187">
    <property type="term" value="P:regulation of circadian sleep/wake cycle, sleep"/>
    <property type="evidence" value="ECO:0007669"/>
    <property type="project" value="Ensembl"/>
</dbReference>
<evidence type="ECO:0000313" key="10">
    <source>
        <dbReference type="Ensembl" id="ENSSFOP00015052185.1"/>
    </source>
</evidence>